<reference evidence="1 2" key="1">
    <citation type="journal article" date="2011" name="Science">
        <title>The ecoresponsive genome of Daphnia pulex.</title>
        <authorList>
            <person name="Colbourne J.K."/>
            <person name="Pfrender M.E."/>
            <person name="Gilbert D."/>
            <person name="Thomas W.K."/>
            <person name="Tucker A."/>
            <person name="Oakley T.H."/>
            <person name="Tokishita S."/>
            <person name="Aerts A."/>
            <person name="Arnold G.J."/>
            <person name="Basu M.K."/>
            <person name="Bauer D.J."/>
            <person name="Caceres C.E."/>
            <person name="Carmel L."/>
            <person name="Casola C."/>
            <person name="Choi J.H."/>
            <person name="Detter J.C."/>
            <person name="Dong Q."/>
            <person name="Dusheyko S."/>
            <person name="Eads B.D."/>
            <person name="Frohlich T."/>
            <person name="Geiler-Samerotte K.A."/>
            <person name="Gerlach D."/>
            <person name="Hatcher P."/>
            <person name="Jogdeo S."/>
            <person name="Krijgsveld J."/>
            <person name="Kriventseva E.V."/>
            <person name="Kultz D."/>
            <person name="Laforsch C."/>
            <person name="Lindquist E."/>
            <person name="Lopez J."/>
            <person name="Manak J.R."/>
            <person name="Muller J."/>
            <person name="Pangilinan J."/>
            <person name="Patwardhan R.P."/>
            <person name="Pitluck S."/>
            <person name="Pritham E.J."/>
            <person name="Rechtsteiner A."/>
            <person name="Rho M."/>
            <person name="Rogozin I.B."/>
            <person name="Sakarya O."/>
            <person name="Salamov A."/>
            <person name="Schaack S."/>
            <person name="Shapiro H."/>
            <person name="Shiga Y."/>
            <person name="Skalitzky C."/>
            <person name="Smith Z."/>
            <person name="Souvorov A."/>
            <person name="Sung W."/>
            <person name="Tang Z."/>
            <person name="Tsuchiya D."/>
            <person name="Tu H."/>
            <person name="Vos H."/>
            <person name="Wang M."/>
            <person name="Wolf Y.I."/>
            <person name="Yamagata H."/>
            <person name="Yamada T."/>
            <person name="Ye Y."/>
            <person name="Shaw J.R."/>
            <person name="Andrews J."/>
            <person name="Crease T.J."/>
            <person name="Tang H."/>
            <person name="Lucas S.M."/>
            <person name="Robertson H.M."/>
            <person name="Bork P."/>
            <person name="Koonin E.V."/>
            <person name="Zdobnov E.M."/>
            <person name="Grigoriev I.V."/>
            <person name="Lynch M."/>
            <person name="Boore J.L."/>
        </authorList>
    </citation>
    <scope>NUCLEOTIDE SEQUENCE [LARGE SCALE GENOMIC DNA]</scope>
</reference>
<dbReference type="Proteomes" id="UP000000305">
    <property type="component" value="Unassembled WGS sequence"/>
</dbReference>
<dbReference type="HOGENOM" id="CLU_1469667_0_0_1"/>
<protein>
    <submittedName>
        <fullName evidence="1">Uncharacterized protein</fullName>
    </submittedName>
</protein>
<dbReference type="AlphaFoldDB" id="E9I311"/>
<dbReference type="KEGG" id="dpx:DAPPUDRAFT_272428"/>
<evidence type="ECO:0000313" key="1">
    <source>
        <dbReference type="EMBL" id="EFX61619.1"/>
    </source>
</evidence>
<accession>E9I311</accession>
<dbReference type="EMBL" id="GL734305">
    <property type="protein sequence ID" value="EFX61619.1"/>
    <property type="molecule type" value="Genomic_DNA"/>
</dbReference>
<name>E9I311_DAPPU</name>
<sequence>MDSKRRFTRSFWDIQKKELDSDEESNMSSSAGDGSVADFDVVDSSQRHDNYSGWFVLGQFYVLLKLHCSAMYREMQRNIKSDDLVSRSLAERVEDAWFYTCVSTCTAVLHGGFVEQKTKQERWGALASLFLQNRLNWLKMKTFGDDLPAEDEADTRRSWPPEECQKIGLVLKKVLICCNKAAML</sequence>
<keyword evidence="2" id="KW-1185">Reference proteome</keyword>
<gene>
    <name evidence="1" type="ORF">DAPPUDRAFT_272428</name>
</gene>
<organism evidence="1 2">
    <name type="scientific">Daphnia pulex</name>
    <name type="common">Water flea</name>
    <dbReference type="NCBI Taxonomy" id="6669"/>
    <lineage>
        <taxon>Eukaryota</taxon>
        <taxon>Metazoa</taxon>
        <taxon>Ecdysozoa</taxon>
        <taxon>Arthropoda</taxon>
        <taxon>Crustacea</taxon>
        <taxon>Branchiopoda</taxon>
        <taxon>Diplostraca</taxon>
        <taxon>Cladocera</taxon>
        <taxon>Anomopoda</taxon>
        <taxon>Daphniidae</taxon>
        <taxon>Daphnia</taxon>
    </lineage>
</organism>
<evidence type="ECO:0000313" key="2">
    <source>
        <dbReference type="Proteomes" id="UP000000305"/>
    </source>
</evidence>
<proteinExistence type="predicted"/>
<dbReference type="InParanoid" id="E9I311"/>